<evidence type="ECO:0000256" key="3">
    <source>
        <dbReference type="HAMAP-Rule" id="MF_00040"/>
    </source>
</evidence>
<sequence length="184" mass="21213">MIEDILREARERMEARVENFRRELATVRAGRATPALLEKIRVDYYGTPTPLQQLATITAPEPRMLVVQPWDKSVMGEIEKAIAKSDLGVNPSSDGQVIRIVLPPLTEETRNELVKRVRKMAEEERVAVRNIRRQANEDLEELEDEGFSEDEIRRAQERVQELTDRAIARIDELLAGKEKEIREV</sequence>
<dbReference type="SUPFAM" id="SSF55194">
    <property type="entry name" value="Ribosome recycling factor, RRF"/>
    <property type="match status" value="1"/>
</dbReference>
<dbReference type="PANTHER" id="PTHR20982">
    <property type="entry name" value="RIBOSOME RECYCLING FACTOR"/>
    <property type="match status" value="1"/>
</dbReference>
<dbReference type="CDD" id="cd00520">
    <property type="entry name" value="RRF"/>
    <property type="match status" value="1"/>
</dbReference>
<evidence type="ECO:0000313" key="7">
    <source>
        <dbReference type="Proteomes" id="UP001304683"/>
    </source>
</evidence>
<keyword evidence="3" id="KW-0963">Cytoplasm</keyword>
<evidence type="ECO:0000256" key="2">
    <source>
        <dbReference type="ARBA" id="ARBA00022917"/>
    </source>
</evidence>
<protein>
    <recommendedName>
        <fullName evidence="3">Ribosome-recycling factor</fullName>
        <shortName evidence="3">RRF</shortName>
    </recommendedName>
    <alternativeName>
        <fullName evidence="3">Ribosome-releasing factor</fullName>
    </alternativeName>
</protein>
<evidence type="ECO:0000256" key="4">
    <source>
        <dbReference type="SAM" id="Coils"/>
    </source>
</evidence>
<comment type="subcellular location">
    <subcellularLocation>
        <location evidence="3">Cytoplasm</location>
    </subcellularLocation>
</comment>
<accession>A0ABZ0QR78</accession>
<dbReference type="RefSeq" id="WP_318751406.1">
    <property type="nucleotide sequence ID" value="NZ_CP132508.1"/>
</dbReference>
<dbReference type="NCBIfam" id="TIGR00496">
    <property type="entry name" value="frr"/>
    <property type="match status" value="1"/>
</dbReference>
<gene>
    <name evidence="3 6" type="primary">frr</name>
    <name evidence="6" type="ORF">Q5761_04940</name>
</gene>
<dbReference type="InterPro" id="IPR023584">
    <property type="entry name" value="Ribosome_recyc_fac_dom"/>
</dbReference>
<comment type="similarity">
    <text evidence="1 3">Belongs to the RRF family.</text>
</comment>
<name>A0ABZ0QR78_9FIRM</name>
<reference evidence="6 7" key="1">
    <citation type="submission" date="2023-08" db="EMBL/GenBank/DDBJ databases">
        <title>Genome sequence of Thermaerobacter compostii strain Ins1, a spore-forming filamentous bacterium isolated from a deep geothermal reservoir.</title>
        <authorList>
            <person name="Bregnard D."/>
            <person name="Gonzalez D."/>
            <person name="Junier P."/>
        </authorList>
    </citation>
    <scope>NUCLEOTIDE SEQUENCE [LARGE SCALE GENOMIC DNA]</scope>
    <source>
        <strain evidence="6 7">Ins1</strain>
    </source>
</reference>
<dbReference type="InterPro" id="IPR036191">
    <property type="entry name" value="RRF_sf"/>
</dbReference>
<keyword evidence="4" id="KW-0175">Coiled coil</keyword>
<feature type="domain" description="Ribosome recycling factor" evidence="5">
    <location>
        <begin position="20"/>
        <end position="181"/>
    </location>
</feature>
<organism evidence="6 7">
    <name type="scientific">Thermaerobacter composti</name>
    <dbReference type="NCBI Taxonomy" id="554949"/>
    <lineage>
        <taxon>Bacteria</taxon>
        <taxon>Bacillati</taxon>
        <taxon>Bacillota</taxon>
        <taxon>Clostridia</taxon>
        <taxon>Eubacteriales</taxon>
        <taxon>Clostridiales Family XVII. Incertae Sedis</taxon>
        <taxon>Thermaerobacter</taxon>
    </lineage>
</organism>
<dbReference type="Gene3D" id="1.10.132.20">
    <property type="entry name" value="Ribosome-recycling factor"/>
    <property type="match status" value="1"/>
</dbReference>
<dbReference type="Pfam" id="PF01765">
    <property type="entry name" value="RRF"/>
    <property type="match status" value="1"/>
</dbReference>
<keyword evidence="2 3" id="KW-0648">Protein biosynthesis</keyword>
<dbReference type="EMBL" id="CP132508">
    <property type="protein sequence ID" value="WPD19993.1"/>
    <property type="molecule type" value="Genomic_DNA"/>
</dbReference>
<feature type="coiled-coil region" evidence="4">
    <location>
        <begin position="3"/>
        <end position="30"/>
    </location>
</feature>
<dbReference type="HAMAP" id="MF_00040">
    <property type="entry name" value="RRF"/>
    <property type="match status" value="1"/>
</dbReference>
<feature type="coiled-coil region" evidence="4">
    <location>
        <begin position="118"/>
        <end position="165"/>
    </location>
</feature>
<dbReference type="Proteomes" id="UP001304683">
    <property type="component" value="Chromosome"/>
</dbReference>
<dbReference type="InterPro" id="IPR002661">
    <property type="entry name" value="Ribosome_recyc_fac"/>
</dbReference>
<keyword evidence="7" id="KW-1185">Reference proteome</keyword>
<dbReference type="PANTHER" id="PTHR20982:SF3">
    <property type="entry name" value="MITOCHONDRIAL RIBOSOME RECYCLING FACTOR PSEUDO 1"/>
    <property type="match status" value="1"/>
</dbReference>
<proteinExistence type="inferred from homology"/>
<dbReference type="Gene3D" id="3.30.1360.40">
    <property type="match status" value="1"/>
</dbReference>
<evidence type="ECO:0000256" key="1">
    <source>
        <dbReference type="ARBA" id="ARBA00005912"/>
    </source>
</evidence>
<evidence type="ECO:0000313" key="6">
    <source>
        <dbReference type="EMBL" id="WPD19993.1"/>
    </source>
</evidence>
<evidence type="ECO:0000259" key="5">
    <source>
        <dbReference type="Pfam" id="PF01765"/>
    </source>
</evidence>
<comment type="function">
    <text evidence="3">Responsible for the release of ribosomes from messenger RNA at the termination of protein biosynthesis. May increase the efficiency of translation by recycling ribosomes from one round of translation to another.</text>
</comment>